<name>A0A383ELS3_9ZZZZ</name>
<feature type="non-terminal residue" evidence="2">
    <location>
        <position position="206"/>
    </location>
</feature>
<accession>A0A383ELS3</accession>
<organism evidence="2">
    <name type="scientific">marine metagenome</name>
    <dbReference type="NCBI Taxonomy" id="408172"/>
    <lineage>
        <taxon>unclassified sequences</taxon>
        <taxon>metagenomes</taxon>
        <taxon>ecological metagenomes</taxon>
    </lineage>
</organism>
<evidence type="ECO:0000259" key="1">
    <source>
        <dbReference type="Pfam" id="PF11977"/>
    </source>
</evidence>
<sequence length="206" mass="24748">MKNKILIRISIIVSVQPRFVVVDGPNVHTDRYCLRHKRRQCTKCKSRFGWKMKNIPGKKKRFDRTLDVDRLKIVSDRILEYGYEPRISIFDTTYHNLRMNRKTNEDYGTKWEIMKKLTNEGKIIVLDREKWQRDGKVIDDIWYLDIALQIDAIIMTNDNFKDWKKDRPDIDWGKVENSRIRFLFTPEEIDMTEPQVFALPELPKLS</sequence>
<dbReference type="AlphaFoldDB" id="A0A383ELS3"/>
<dbReference type="EMBL" id="UINC01226900">
    <property type="protein sequence ID" value="SVE57579.1"/>
    <property type="molecule type" value="Genomic_DNA"/>
</dbReference>
<gene>
    <name evidence="2" type="ORF">METZ01_LOCUS510433</name>
</gene>
<protein>
    <recommendedName>
        <fullName evidence="1">RNase NYN domain-containing protein</fullName>
    </recommendedName>
</protein>
<feature type="domain" description="RNase NYN" evidence="1">
    <location>
        <begin position="18"/>
        <end position="189"/>
    </location>
</feature>
<dbReference type="Gene3D" id="3.40.50.11980">
    <property type="match status" value="1"/>
</dbReference>
<evidence type="ECO:0000313" key="2">
    <source>
        <dbReference type="EMBL" id="SVE57579.1"/>
    </source>
</evidence>
<dbReference type="InterPro" id="IPR021869">
    <property type="entry name" value="RNase_Zc3h12_NYN"/>
</dbReference>
<reference evidence="2" key="1">
    <citation type="submission" date="2018-05" db="EMBL/GenBank/DDBJ databases">
        <authorList>
            <person name="Lanie J.A."/>
            <person name="Ng W.-L."/>
            <person name="Kazmierczak K.M."/>
            <person name="Andrzejewski T.M."/>
            <person name="Davidsen T.M."/>
            <person name="Wayne K.J."/>
            <person name="Tettelin H."/>
            <person name="Glass J.I."/>
            <person name="Rusch D."/>
            <person name="Podicherti R."/>
            <person name="Tsui H.-C.T."/>
            <person name="Winkler M.E."/>
        </authorList>
    </citation>
    <scope>NUCLEOTIDE SEQUENCE</scope>
</reference>
<dbReference type="Pfam" id="PF11977">
    <property type="entry name" value="RNase_Zc3h12a"/>
    <property type="match status" value="1"/>
</dbReference>
<proteinExistence type="predicted"/>